<evidence type="ECO:0000313" key="3">
    <source>
        <dbReference type="Proteomes" id="UP000199259"/>
    </source>
</evidence>
<evidence type="ECO:0000259" key="1">
    <source>
        <dbReference type="Pfam" id="PF01850"/>
    </source>
</evidence>
<name>A0A7Z7AX66_9EURY</name>
<proteinExistence type="predicted"/>
<dbReference type="InterPro" id="IPR002716">
    <property type="entry name" value="PIN_dom"/>
</dbReference>
<dbReference type="Pfam" id="PF01850">
    <property type="entry name" value="PIN"/>
    <property type="match status" value="1"/>
</dbReference>
<sequence length="108" mass="11726">MIKQEHVAIEPYTVFVEVTAAIRRRTGSKELATRVKNDLIALGSFRFVDLDTVSSSSAAEIAADIGVRGKDAIVIQVAKEFGIPLVTLDVEIIEKARGIVEMADLDVL</sequence>
<dbReference type="OrthoDB" id="377333at2157"/>
<dbReference type="Proteomes" id="UP000199259">
    <property type="component" value="Unassembled WGS sequence"/>
</dbReference>
<reference evidence="2 3" key="1">
    <citation type="submission" date="2016-10" db="EMBL/GenBank/DDBJ databases">
        <authorList>
            <person name="Varghese N."/>
            <person name="Submissions S."/>
        </authorList>
    </citation>
    <scope>NUCLEOTIDE SEQUENCE [LARGE SCALE GENOMIC DNA]</scope>
    <source>
        <strain evidence="2 3">PL 12/M</strain>
    </source>
</reference>
<feature type="domain" description="PIN" evidence="1">
    <location>
        <begin position="13"/>
        <end position="96"/>
    </location>
</feature>
<dbReference type="Gene3D" id="3.40.50.1010">
    <property type="entry name" value="5'-nuclease"/>
    <property type="match status" value="1"/>
</dbReference>
<comment type="caution">
    <text evidence="2">The sequence shown here is derived from an EMBL/GenBank/DDBJ whole genome shotgun (WGS) entry which is preliminary data.</text>
</comment>
<gene>
    <name evidence="2" type="ORF">SAMN04488589_0063</name>
</gene>
<accession>A0A7Z7AX66</accession>
<dbReference type="SUPFAM" id="SSF88723">
    <property type="entry name" value="PIN domain-like"/>
    <property type="match status" value="1"/>
</dbReference>
<keyword evidence="3" id="KW-1185">Reference proteome</keyword>
<organism evidence="2 3">
    <name type="scientific">Methanolobus vulcani</name>
    <dbReference type="NCBI Taxonomy" id="38026"/>
    <lineage>
        <taxon>Archaea</taxon>
        <taxon>Methanobacteriati</taxon>
        <taxon>Methanobacteriota</taxon>
        <taxon>Stenosarchaea group</taxon>
        <taxon>Methanomicrobia</taxon>
        <taxon>Methanosarcinales</taxon>
        <taxon>Methanosarcinaceae</taxon>
        <taxon>Methanolobus</taxon>
    </lineage>
</organism>
<evidence type="ECO:0000313" key="2">
    <source>
        <dbReference type="EMBL" id="SDF23278.1"/>
    </source>
</evidence>
<protein>
    <submittedName>
        <fullName evidence="2">PIN domain-containing protein</fullName>
    </submittedName>
</protein>
<dbReference type="RefSeq" id="WP_162272910.1">
    <property type="nucleotide sequence ID" value="NZ_FNCA01000001.1"/>
</dbReference>
<dbReference type="InterPro" id="IPR029060">
    <property type="entry name" value="PIN-like_dom_sf"/>
</dbReference>
<dbReference type="EMBL" id="FNCA01000001">
    <property type="protein sequence ID" value="SDF23278.1"/>
    <property type="molecule type" value="Genomic_DNA"/>
</dbReference>
<dbReference type="AlphaFoldDB" id="A0A7Z7AX66"/>